<proteinExistence type="predicted"/>
<comment type="caution">
    <text evidence="1">The sequence shown here is derived from an EMBL/GenBank/DDBJ whole genome shotgun (WGS) entry which is preliminary data.</text>
</comment>
<evidence type="ECO:0000313" key="2">
    <source>
        <dbReference type="Proteomes" id="UP001219568"/>
    </source>
</evidence>
<organism evidence="1 2">
    <name type="scientific">Penicillium canescens</name>
    <dbReference type="NCBI Taxonomy" id="5083"/>
    <lineage>
        <taxon>Eukaryota</taxon>
        <taxon>Fungi</taxon>
        <taxon>Dikarya</taxon>
        <taxon>Ascomycota</taxon>
        <taxon>Pezizomycotina</taxon>
        <taxon>Eurotiomycetes</taxon>
        <taxon>Eurotiomycetidae</taxon>
        <taxon>Eurotiales</taxon>
        <taxon>Aspergillaceae</taxon>
        <taxon>Penicillium</taxon>
    </lineage>
</organism>
<accession>A0AAD6NAI8</accession>
<gene>
    <name evidence="1" type="ORF">N7460_003613</name>
</gene>
<keyword evidence="2" id="KW-1185">Reference proteome</keyword>
<name>A0AAD6NAI8_PENCN</name>
<sequence length="76" mass="8680">MNILLSKRNSPVQDIAVGYEEMTPRPARMYSTTRVISAGSSRTESHRLKCTVTQFMEAVRYLSRLKWESLTLSADI</sequence>
<protein>
    <submittedName>
        <fullName evidence="1">Uncharacterized protein</fullName>
    </submittedName>
</protein>
<dbReference type="AlphaFoldDB" id="A0AAD6NAI8"/>
<dbReference type="EMBL" id="JAQJZL010000003">
    <property type="protein sequence ID" value="KAJ6047466.1"/>
    <property type="molecule type" value="Genomic_DNA"/>
</dbReference>
<reference evidence="1" key="1">
    <citation type="journal article" date="2023" name="IMA Fungus">
        <title>Comparative genomic study of the Penicillium genus elucidates a diverse pangenome and 15 lateral gene transfer events.</title>
        <authorList>
            <person name="Petersen C."/>
            <person name="Sorensen T."/>
            <person name="Nielsen M.R."/>
            <person name="Sondergaard T.E."/>
            <person name="Sorensen J.L."/>
            <person name="Fitzpatrick D.A."/>
            <person name="Frisvad J.C."/>
            <person name="Nielsen K.L."/>
        </authorList>
    </citation>
    <scope>NUCLEOTIDE SEQUENCE</scope>
    <source>
        <strain evidence="1">IBT 15450</strain>
    </source>
</reference>
<dbReference type="Proteomes" id="UP001219568">
    <property type="component" value="Unassembled WGS sequence"/>
</dbReference>
<evidence type="ECO:0000313" key="1">
    <source>
        <dbReference type="EMBL" id="KAJ6047466.1"/>
    </source>
</evidence>
<reference evidence="1" key="2">
    <citation type="submission" date="2023-01" db="EMBL/GenBank/DDBJ databases">
        <authorList>
            <person name="Petersen C."/>
        </authorList>
    </citation>
    <scope>NUCLEOTIDE SEQUENCE</scope>
    <source>
        <strain evidence="1">IBT 15450</strain>
    </source>
</reference>